<name>A0ACC0FAA8_9ERIC</name>
<reference evidence="1 2" key="1">
    <citation type="journal article" date="2022" name="Plant J.">
        <title>Chromosome-level genome of Camellia lanceoleosa provides a valuable resource for understanding genome evolution and self-incompatibility.</title>
        <authorList>
            <person name="Gong W."/>
            <person name="Xiao S."/>
            <person name="Wang L."/>
            <person name="Liao Z."/>
            <person name="Chang Y."/>
            <person name="Mo W."/>
            <person name="Hu G."/>
            <person name="Li W."/>
            <person name="Zhao G."/>
            <person name="Zhu H."/>
            <person name="Hu X."/>
            <person name="Ji K."/>
            <person name="Xiang X."/>
            <person name="Song Q."/>
            <person name="Yuan D."/>
            <person name="Jin S."/>
            <person name="Zhang L."/>
        </authorList>
    </citation>
    <scope>NUCLEOTIDE SEQUENCE [LARGE SCALE GENOMIC DNA]</scope>
    <source>
        <strain evidence="1">SQ_2022a</strain>
    </source>
</reference>
<dbReference type="EMBL" id="CM045772">
    <property type="protein sequence ID" value="KAI7985282.1"/>
    <property type="molecule type" value="Genomic_DNA"/>
</dbReference>
<accession>A0ACC0FAA8</accession>
<protein>
    <submittedName>
        <fullName evidence="1">Protein tesmin/TSO1-like CXC 5</fullName>
    </submittedName>
</protein>
<keyword evidence="2" id="KW-1185">Reference proteome</keyword>
<proteinExistence type="predicted"/>
<evidence type="ECO:0000313" key="2">
    <source>
        <dbReference type="Proteomes" id="UP001060215"/>
    </source>
</evidence>
<sequence length="114" mass="12492">MDCKNFEENEEREALFRGDHANFMSYIQQVANAAINGAIGASYLGTLPASKKRKIETFFKGATNDQSIHRITLFQQENHLRAPATSSSLLSAPGSCTISASSRNTTCSIPFHSH</sequence>
<comment type="caution">
    <text evidence="1">The sequence shown here is derived from an EMBL/GenBank/DDBJ whole genome shotgun (WGS) entry which is preliminary data.</text>
</comment>
<evidence type="ECO:0000313" key="1">
    <source>
        <dbReference type="EMBL" id="KAI7985282.1"/>
    </source>
</evidence>
<dbReference type="Proteomes" id="UP001060215">
    <property type="component" value="Chromosome 15"/>
</dbReference>
<organism evidence="1 2">
    <name type="scientific">Camellia lanceoleosa</name>
    <dbReference type="NCBI Taxonomy" id="1840588"/>
    <lineage>
        <taxon>Eukaryota</taxon>
        <taxon>Viridiplantae</taxon>
        <taxon>Streptophyta</taxon>
        <taxon>Embryophyta</taxon>
        <taxon>Tracheophyta</taxon>
        <taxon>Spermatophyta</taxon>
        <taxon>Magnoliopsida</taxon>
        <taxon>eudicotyledons</taxon>
        <taxon>Gunneridae</taxon>
        <taxon>Pentapetalae</taxon>
        <taxon>asterids</taxon>
        <taxon>Ericales</taxon>
        <taxon>Theaceae</taxon>
        <taxon>Camellia</taxon>
    </lineage>
</organism>
<gene>
    <name evidence="1" type="ORF">LOK49_LG14G01252</name>
</gene>